<comment type="caution">
    <text evidence="2">The sequence shown here is derived from an EMBL/GenBank/DDBJ whole genome shotgun (WGS) entry which is preliminary data.</text>
</comment>
<dbReference type="SUPFAM" id="SSF47413">
    <property type="entry name" value="lambda repressor-like DNA-binding domains"/>
    <property type="match status" value="1"/>
</dbReference>
<dbReference type="SMART" id="SM00530">
    <property type="entry name" value="HTH_XRE"/>
    <property type="match status" value="1"/>
</dbReference>
<dbReference type="Proteomes" id="UP001500466">
    <property type="component" value="Unassembled WGS sequence"/>
</dbReference>
<evidence type="ECO:0000259" key="1">
    <source>
        <dbReference type="PROSITE" id="PS50943"/>
    </source>
</evidence>
<dbReference type="Pfam" id="PF01381">
    <property type="entry name" value="HTH_3"/>
    <property type="match status" value="1"/>
</dbReference>
<keyword evidence="3" id="KW-1185">Reference proteome</keyword>
<protein>
    <submittedName>
        <fullName evidence="2">XRE family transcriptional regulator</fullName>
    </submittedName>
</protein>
<organism evidence="2 3">
    <name type="scientific">Yinghuangia aomiensis</name>
    <dbReference type="NCBI Taxonomy" id="676205"/>
    <lineage>
        <taxon>Bacteria</taxon>
        <taxon>Bacillati</taxon>
        <taxon>Actinomycetota</taxon>
        <taxon>Actinomycetes</taxon>
        <taxon>Kitasatosporales</taxon>
        <taxon>Streptomycetaceae</taxon>
        <taxon>Yinghuangia</taxon>
    </lineage>
</organism>
<dbReference type="InterPro" id="IPR001387">
    <property type="entry name" value="Cro/C1-type_HTH"/>
</dbReference>
<dbReference type="Gene3D" id="1.10.260.40">
    <property type="entry name" value="lambda repressor-like DNA-binding domains"/>
    <property type="match status" value="1"/>
</dbReference>
<evidence type="ECO:0000313" key="2">
    <source>
        <dbReference type="EMBL" id="GAA4944803.1"/>
    </source>
</evidence>
<name>A0ABP9GIB3_9ACTN</name>
<dbReference type="PROSITE" id="PS50943">
    <property type="entry name" value="HTH_CROC1"/>
    <property type="match status" value="1"/>
</dbReference>
<sequence length="119" mass="13037">MTALESEEVKQMTARRWEDVKAEARRIDPTRDDPERRAAAKARLDAYIAGYHLAELRKSVGKTQKEVAAALGVSQARVSQIEHGRVEVMGVETLRAYAAALGGELDITVRVGPHSVKVA</sequence>
<accession>A0ABP9GIB3</accession>
<dbReference type="EMBL" id="BAABHS010000001">
    <property type="protein sequence ID" value="GAA4944803.1"/>
    <property type="molecule type" value="Genomic_DNA"/>
</dbReference>
<reference evidence="3" key="1">
    <citation type="journal article" date="2019" name="Int. J. Syst. Evol. Microbiol.">
        <title>The Global Catalogue of Microorganisms (GCM) 10K type strain sequencing project: providing services to taxonomists for standard genome sequencing and annotation.</title>
        <authorList>
            <consortium name="The Broad Institute Genomics Platform"/>
            <consortium name="The Broad Institute Genome Sequencing Center for Infectious Disease"/>
            <person name="Wu L."/>
            <person name="Ma J."/>
        </authorList>
    </citation>
    <scope>NUCLEOTIDE SEQUENCE [LARGE SCALE GENOMIC DNA]</scope>
    <source>
        <strain evidence="3">JCM 17986</strain>
    </source>
</reference>
<dbReference type="InterPro" id="IPR010982">
    <property type="entry name" value="Lambda_DNA-bd_dom_sf"/>
</dbReference>
<feature type="domain" description="HTH cro/C1-type" evidence="1">
    <location>
        <begin position="53"/>
        <end position="108"/>
    </location>
</feature>
<dbReference type="RefSeq" id="WP_345673135.1">
    <property type="nucleotide sequence ID" value="NZ_BAABHS010000001.1"/>
</dbReference>
<gene>
    <name evidence="2" type="ORF">GCM10023205_00500</name>
</gene>
<evidence type="ECO:0000313" key="3">
    <source>
        <dbReference type="Proteomes" id="UP001500466"/>
    </source>
</evidence>
<proteinExistence type="predicted"/>
<dbReference type="CDD" id="cd00093">
    <property type="entry name" value="HTH_XRE"/>
    <property type="match status" value="1"/>
</dbReference>